<dbReference type="OrthoDB" id="5788254at2759"/>
<dbReference type="EMBL" id="PDUG01000003">
    <property type="protein sequence ID" value="PIC40493.1"/>
    <property type="molecule type" value="Genomic_DNA"/>
</dbReference>
<protein>
    <recommendedName>
        <fullName evidence="4">SnoaL-like domain-containing protein</fullName>
    </recommendedName>
</protein>
<sequence>MRHLHLSLLVLPALLNAFSVVRNTPAPGDPEDLTQDLTFKQFVPFYVNMLELAITEKSRDIIKTHMFYVDKQVAFHECNAATNLHYAEFANWFKQFVTYHDDPIVKTTSLRSTGDDQGEMILNIDVLTQYKYRQNFDMKIAALKVSKKESWESVSKSNHSSLQTPSGTVSSPSILKMRHLLLSLVVFPALLSAFQVVRYTNPPPLSFPQDATIGSDFKLFSAWYSGLLATTIQEKTAEAMDYHMFYVDKGMQFIECNAVTHLHYDDYVRWFKAYVLAYSDPVVKRTSVISTGKDMGEMYLNVEAGTEGGFRENFDMKVAAMRDDTGGWKILIVNRALGCT</sequence>
<proteinExistence type="predicted"/>
<keyword evidence="3" id="KW-1185">Reference proteome</keyword>
<name>A0A2G5UM08_9PELO</name>
<dbReference type="InterPro" id="IPR035334">
    <property type="entry name" value="DUF5390"/>
</dbReference>
<evidence type="ECO:0000313" key="2">
    <source>
        <dbReference type="EMBL" id="PIC40493.1"/>
    </source>
</evidence>
<dbReference type="Pfam" id="PF17365">
    <property type="entry name" value="DUF5390"/>
    <property type="match status" value="2"/>
</dbReference>
<evidence type="ECO:0000256" key="1">
    <source>
        <dbReference type="SAM" id="SignalP"/>
    </source>
</evidence>
<reference evidence="3" key="1">
    <citation type="submission" date="2017-10" db="EMBL/GenBank/DDBJ databases">
        <title>Rapid genome shrinkage in a self-fertile nematode reveals novel sperm competition proteins.</title>
        <authorList>
            <person name="Yin D."/>
            <person name="Schwarz E.M."/>
            <person name="Thomas C.G."/>
            <person name="Felde R.L."/>
            <person name="Korf I.F."/>
            <person name="Cutter A.D."/>
            <person name="Schartner C.M."/>
            <person name="Ralston E.J."/>
            <person name="Meyer B.J."/>
            <person name="Haag E.S."/>
        </authorList>
    </citation>
    <scope>NUCLEOTIDE SEQUENCE [LARGE SCALE GENOMIC DNA]</scope>
    <source>
        <strain evidence="3">JU1422</strain>
    </source>
</reference>
<organism evidence="2 3">
    <name type="scientific">Caenorhabditis nigoni</name>
    <dbReference type="NCBI Taxonomy" id="1611254"/>
    <lineage>
        <taxon>Eukaryota</taxon>
        <taxon>Metazoa</taxon>
        <taxon>Ecdysozoa</taxon>
        <taxon>Nematoda</taxon>
        <taxon>Chromadorea</taxon>
        <taxon>Rhabditida</taxon>
        <taxon>Rhabditina</taxon>
        <taxon>Rhabditomorpha</taxon>
        <taxon>Rhabditoidea</taxon>
        <taxon>Rhabditidae</taxon>
        <taxon>Peloderinae</taxon>
        <taxon>Caenorhabditis</taxon>
    </lineage>
</organism>
<comment type="caution">
    <text evidence="2">The sequence shown here is derived from an EMBL/GenBank/DDBJ whole genome shotgun (WGS) entry which is preliminary data.</text>
</comment>
<feature type="chain" id="PRO_5013915756" description="SnoaL-like domain-containing protein" evidence="1">
    <location>
        <begin position="18"/>
        <end position="340"/>
    </location>
</feature>
<gene>
    <name evidence="2" type="primary">Cnig_chr_III.g11817</name>
    <name evidence="2" type="ORF">B9Z55_011817</name>
</gene>
<evidence type="ECO:0008006" key="4">
    <source>
        <dbReference type="Google" id="ProtNLM"/>
    </source>
</evidence>
<accession>A0A2G5UM08</accession>
<evidence type="ECO:0000313" key="3">
    <source>
        <dbReference type="Proteomes" id="UP000230233"/>
    </source>
</evidence>
<dbReference type="Proteomes" id="UP000230233">
    <property type="component" value="Chromosome III"/>
</dbReference>
<feature type="signal peptide" evidence="1">
    <location>
        <begin position="1"/>
        <end position="17"/>
    </location>
</feature>
<keyword evidence="1" id="KW-0732">Signal</keyword>
<dbReference type="AlphaFoldDB" id="A0A2G5UM08"/>